<dbReference type="eggNOG" id="COG1196">
    <property type="taxonomic scope" value="Bacteria"/>
</dbReference>
<dbReference type="InterPro" id="IPR045475">
    <property type="entry name" value="iSTAND"/>
</dbReference>
<dbReference type="STRING" id="63737.Npun_F4886"/>
<dbReference type="OrthoDB" id="467771at2"/>
<reference evidence="5" key="1">
    <citation type="submission" date="2008-04" db="EMBL/GenBank/DDBJ databases">
        <title>Complete sequence of chromosome of Nostoc punctiforme ATCC 29133.</title>
        <authorList>
            <consortium name="US DOE Joint Genome Institute"/>
            <person name="Copeland A."/>
            <person name="Lucas S."/>
            <person name="Lapidus A."/>
            <person name="Glavina del Rio T."/>
            <person name="Dalin E."/>
            <person name="Tice H."/>
            <person name="Pitluck S."/>
            <person name="Chain P."/>
            <person name="Malfatti S."/>
            <person name="Shin M."/>
            <person name="Vergez L."/>
            <person name="Schmutz J."/>
            <person name="Larimer F."/>
            <person name="Land M."/>
            <person name="Hauser L."/>
            <person name="Kyrpides N."/>
            <person name="Kim E."/>
            <person name="Meeks J.C."/>
            <person name="Elhai J."/>
            <person name="Campbell E.L."/>
            <person name="Thiel T."/>
            <person name="Longmire J."/>
            <person name="Potts M."/>
            <person name="Atlas R."/>
        </authorList>
    </citation>
    <scope>NUCLEOTIDE SEQUENCE [LARGE SCALE GENOMIC DNA]</scope>
    <source>
        <strain evidence="5">ATCC 29133 / PCC 73102</strain>
    </source>
</reference>
<dbReference type="EnsemblBacteria" id="ACC83232">
    <property type="protein sequence ID" value="ACC83232"/>
    <property type="gene ID" value="Npun_F4886"/>
</dbReference>
<proteinExistence type="predicted"/>
<evidence type="ECO:0000259" key="2">
    <source>
        <dbReference type="Pfam" id="PF19962"/>
    </source>
</evidence>
<accession>B2J080</accession>
<dbReference type="AlphaFoldDB" id="B2J080"/>
<evidence type="ECO:0000313" key="4">
    <source>
        <dbReference type="EMBL" id="ACC83232.1"/>
    </source>
</evidence>
<feature type="domain" description="Effector-associated" evidence="2">
    <location>
        <begin position="10"/>
        <end position="71"/>
    </location>
</feature>
<feature type="domain" description="Inactive STAND" evidence="3">
    <location>
        <begin position="117"/>
        <end position="247"/>
    </location>
</feature>
<evidence type="ECO:0000313" key="5">
    <source>
        <dbReference type="Proteomes" id="UP000001191"/>
    </source>
</evidence>
<keyword evidence="5" id="KW-1185">Reference proteome</keyword>
<gene>
    <name evidence="4" type="ordered locus">Npun_F4886</name>
</gene>
<dbReference type="Pfam" id="PF19995">
    <property type="entry name" value="iSTAND"/>
    <property type="match status" value="1"/>
</dbReference>
<dbReference type="InterPro" id="IPR045438">
    <property type="entry name" value="EAD9"/>
</dbReference>
<reference evidence="4 5" key="2">
    <citation type="journal article" date="2013" name="Plant Physiol.">
        <title>A Nostoc punctiforme Sugar Transporter Necessary to Establish a Cyanobacterium-Plant Symbiosis.</title>
        <authorList>
            <person name="Ekman M."/>
            <person name="Picossi S."/>
            <person name="Campbell E.L."/>
            <person name="Meeks J.C."/>
            <person name="Flores E."/>
        </authorList>
    </citation>
    <scope>NUCLEOTIDE SEQUENCE [LARGE SCALE GENOMIC DNA]</scope>
    <source>
        <strain evidence="5">ATCC 29133 / PCC 73102</strain>
    </source>
</reference>
<dbReference type="HOGENOM" id="CLU_820926_0_0_3"/>
<dbReference type="EMBL" id="CP001037">
    <property type="protein sequence ID" value="ACC83232.1"/>
    <property type="molecule type" value="Genomic_DNA"/>
</dbReference>
<protein>
    <submittedName>
        <fullName evidence="4">Uncharacterized protein</fullName>
    </submittedName>
</protein>
<feature type="coiled-coil region" evidence="1">
    <location>
        <begin position="31"/>
        <end position="88"/>
    </location>
</feature>
<dbReference type="Pfam" id="PF19962">
    <property type="entry name" value="EAD9"/>
    <property type="match status" value="1"/>
</dbReference>
<sequence length="335" mass="39170">MNVRSEILRESPIEVKRKTLNKRYTDLLNQYTLANQKIDETIEESERYRRQQEADRLYSDLEAVDRKLKQLDKQSINSNRRYLNLEQDIAKIDFEQVMEKIDEIIRGFRRGVRGDALIIVQENLAMAGDLCIKRIQERLGQETGDFKHIEIEFSPEGCLDKVGFLEKLAEYFNASFTKEPEQFEQDCIQLIIEKICGSLQGGSILFMEVRKWDELPCQEDIFQWFITSFWMPLIARLEIVSQTHRRVKFIGAIVADAEFSSSCIDFDYLCLGENPPKMLVLPLQFWTVDEIQEWLECYPGLDNPRSIQLAKRIHRASQKGIPSLVCTALRKEFIA</sequence>
<evidence type="ECO:0000259" key="3">
    <source>
        <dbReference type="Pfam" id="PF19995"/>
    </source>
</evidence>
<keyword evidence="1" id="KW-0175">Coiled coil</keyword>
<evidence type="ECO:0000256" key="1">
    <source>
        <dbReference type="SAM" id="Coils"/>
    </source>
</evidence>
<dbReference type="Proteomes" id="UP000001191">
    <property type="component" value="Chromosome"/>
</dbReference>
<dbReference type="RefSeq" id="WP_012411188.1">
    <property type="nucleotide sequence ID" value="NC_010628.1"/>
</dbReference>
<name>B2J080_NOSP7</name>
<dbReference type="KEGG" id="npu:Npun_F4886"/>
<organism evidence="4 5">
    <name type="scientific">Nostoc punctiforme (strain ATCC 29133 / PCC 73102)</name>
    <dbReference type="NCBI Taxonomy" id="63737"/>
    <lineage>
        <taxon>Bacteria</taxon>
        <taxon>Bacillati</taxon>
        <taxon>Cyanobacteriota</taxon>
        <taxon>Cyanophyceae</taxon>
        <taxon>Nostocales</taxon>
        <taxon>Nostocaceae</taxon>
        <taxon>Nostoc</taxon>
    </lineage>
</organism>
<dbReference type="PhylomeDB" id="B2J080"/>